<name>A0A059B1U6_EUCGR</name>
<accession>A0A059B1U6</accession>
<dbReference type="InParanoid" id="A0A059B1U6"/>
<dbReference type="EMBL" id="KK198760">
    <property type="protein sequence ID" value="KCW60098.1"/>
    <property type="molecule type" value="Genomic_DNA"/>
</dbReference>
<dbReference type="AlphaFoldDB" id="A0A059B1U6"/>
<proteinExistence type="predicted"/>
<gene>
    <name evidence="1" type="ORF">EUGRSUZ_H02831</name>
</gene>
<evidence type="ECO:0000313" key="1">
    <source>
        <dbReference type="EMBL" id="KCW60098.1"/>
    </source>
</evidence>
<organism evidence="1">
    <name type="scientific">Eucalyptus grandis</name>
    <name type="common">Flooded gum</name>
    <dbReference type="NCBI Taxonomy" id="71139"/>
    <lineage>
        <taxon>Eukaryota</taxon>
        <taxon>Viridiplantae</taxon>
        <taxon>Streptophyta</taxon>
        <taxon>Embryophyta</taxon>
        <taxon>Tracheophyta</taxon>
        <taxon>Spermatophyta</taxon>
        <taxon>Magnoliopsida</taxon>
        <taxon>eudicotyledons</taxon>
        <taxon>Gunneridae</taxon>
        <taxon>Pentapetalae</taxon>
        <taxon>rosids</taxon>
        <taxon>malvids</taxon>
        <taxon>Myrtales</taxon>
        <taxon>Myrtaceae</taxon>
        <taxon>Myrtoideae</taxon>
        <taxon>Eucalypteae</taxon>
        <taxon>Eucalyptus</taxon>
    </lineage>
</organism>
<reference evidence="1" key="1">
    <citation type="submission" date="2013-07" db="EMBL/GenBank/DDBJ databases">
        <title>The genome of Eucalyptus grandis.</title>
        <authorList>
            <person name="Schmutz J."/>
            <person name="Hayes R."/>
            <person name="Myburg A."/>
            <person name="Tuskan G."/>
            <person name="Grattapaglia D."/>
            <person name="Rokhsar D.S."/>
        </authorList>
    </citation>
    <scope>NUCLEOTIDE SEQUENCE</scope>
    <source>
        <tissue evidence="1">Leaf extractions</tissue>
    </source>
</reference>
<dbReference type="Gramene" id="KCW60098">
    <property type="protein sequence ID" value="KCW60098"/>
    <property type="gene ID" value="EUGRSUZ_H02831"/>
</dbReference>
<sequence>MKSCSTHMYDLHGDFNDCHSCFLIDVSERSTIFWIIFTTSGVKNFLEKPSKKLCHPIIDSTNKRRETAMPANNTLEISCPHFFGGQGQHLCQLYGQLCREEYADGRYRRAKGYIVDLMRQLA</sequence>
<protein>
    <submittedName>
        <fullName evidence="1">Uncharacterized protein</fullName>
    </submittedName>
</protein>